<accession>A0AAN9YWQ8</accession>
<keyword evidence="2" id="KW-1185">Reference proteome</keyword>
<reference evidence="1 2" key="1">
    <citation type="submission" date="2024-03" db="EMBL/GenBank/DDBJ databases">
        <title>The genome assembly and annotation of the cricket Gryllus longicercus Weissman &amp; Gray.</title>
        <authorList>
            <person name="Szrajer S."/>
            <person name="Gray D."/>
            <person name="Ylla G."/>
        </authorList>
    </citation>
    <scope>NUCLEOTIDE SEQUENCE [LARGE SCALE GENOMIC DNA]</scope>
    <source>
        <strain evidence="1">DAG 2021-001</strain>
        <tissue evidence="1">Whole body minus gut</tissue>
    </source>
</reference>
<name>A0AAN9YWQ8_9ORTH</name>
<gene>
    <name evidence="1" type="ORF">R5R35_008832</name>
</gene>
<dbReference type="Proteomes" id="UP001378592">
    <property type="component" value="Unassembled WGS sequence"/>
</dbReference>
<dbReference type="EMBL" id="JAZDUA010000698">
    <property type="protein sequence ID" value="KAK7789878.1"/>
    <property type="molecule type" value="Genomic_DNA"/>
</dbReference>
<protein>
    <submittedName>
        <fullName evidence="1">Uncharacterized protein</fullName>
    </submittedName>
</protein>
<evidence type="ECO:0000313" key="2">
    <source>
        <dbReference type="Proteomes" id="UP001378592"/>
    </source>
</evidence>
<proteinExistence type="predicted"/>
<dbReference type="AlphaFoldDB" id="A0AAN9YWQ8"/>
<evidence type="ECO:0000313" key="1">
    <source>
        <dbReference type="EMBL" id="KAK7789878.1"/>
    </source>
</evidence>
<comment type="caution">
    <text evidence="1">The sequence shown here is derived from an EMBL/GenBank/DDBJ whole genome shotgun (WGS) entry which is preliminary data.</text>
</comment>
<organism evidence="1 2">
    <name type="scientific">Gryllus longicercus</name>
    <dbReference type="NCBI Taxonomy" id="2509291"/>
    <lineage>
        <taxon>Eukaryota</taxon>
        <taxon>Metazoa</taxon>
        <taxon>Ecdysozoa</taxon>
        <taxon>Arthropoda</taxon>
        <taxon>Hexapoda</taxon>
        <taxon>Insecta</taxon>
        <taxon>Pterygota</taxon>
        <taxon>Neoptera</taxon>
        <taxon>Polyneoptera</taxon>
        <taxon>Orthoptera</taxon>
        <taxon>Ensifera</taxon>
        <taxon>Gryllidea</taxon>
        <taxon>Grylloidea</taxon>
        <taxon>Gryllidae</taxon>
        <taxon>Gryllinae</taxon>
        <taxon>Gryllus</taxon>
    </lineage>
</organism>
<sequence>MDSDSRKVRSRGIKILFGEEVLEHQPWMITTPSAVDGPQQ</sequence>